<evidence type="ECO:0000313" key="4">
    <source>
        <dbReference type="EMBL" id="AGU75817.1"/>
    </source>
</evidence>
<dbReference type="AlphaFoldDB" id="T1ZED4"/>
<proteinExistence type="inferred from homology"/>
<evidence type="ECO:0000256" key="1">
    <source>
        <dbReference type="ARBA" id="ARBA00008754"/>
    </source>
</evidence>
<accession>T1ZED4</accession>
<dbReference type="PANTHER" id="PTHR30345:SF5">
    <property type="entry name" value="GALACTOSE-6-PHOSPHATE ISOMERASE SUBUNIT LACA"/>
    <property type="match status" value="1"/>
</dbReference>
<dbReference type="GO" id="GO:0004751">
    <property type="term" value="F:ribose-5-phosphate isomerase activity"/>
    <property type="evidence" value="ECO:0007669"/>
    <property type="project" value="TreeGrafter"/>
</dbReference>
<sequence>MIYYALFCCFLFDNAIFRCYIVVVKEKGGITMKVILAADRDGFDLKNKVKTHLLQIGYDITDLNETEGALDFVDSTVSLVKELRKDDTARGILFDRFAIGSYMVANKHRGIICAAVSDEHSAMMTIRHNSTRIITLGAAILGEELANACAEAYLKSDYDAGRHQVRIDMLNKLC</sequence>
<organism evidence="4 5">
    <name type="scientific">Streptococcus intermedius B196</name>
    <dbReference type="NCBI Taxonomy" id="862967"/>
    <lineage>
        <taxon>Bacteria</taxon>
        <taxon>Bacillati</taxon>
        <taxon>Bacillota</taxon>
        <taxon>Bacilli</taxon>
        <taxon>Lactobacillales</taxon>
        <taxon>Streptococcaceae</taxon>
        <taxon>Streptococcus</taxon>
        <taxon>Streptococcus anginosus group</taxon>
    </lineage>
</organism>
<dbReference type="HOGENOM" id="CLU_091396_4_2_9"/>
<dbReference type="PATRIC" id="fig|862967.3.peg.426"/>
<evidence type="ECO:0000256" key="3">
    <source>
        <dbReference type="ARBA" id="ARBA00023235"/>
    </source>
</evidence>
<reference evidence="4 5" key="1">
    <citation type="journal article" date="2013" name="BMC Genomics">
        <title>Phylogenetic relationship and virulence inference of Streptococcus Anginosus Group: curated annotation and whole-genome comparative analysis support distinct species designation.</title>
        <authorList>
            <person name="Olson A.B."/>
            <person name="Kent H."/>
            <person name="Sibley C.D."/>
            <person name="Grinwis M.E."/>
            <person name="Mabon P."/>
            <person name="Ouellette C."/>
            <person name="Tyson S."/>
            <person name="Graham M."/>
            <person name="Tyler S.D."/>
            <person name="Van Domselaar G."/>
            <person name="Surette M.G."/>
            <person name="Corbett C.R."/>
        </authorList>
    </citation>
    <scope>NUCLEOTIDE SEQUENCE [LARGE SCALE GENOMIC DNA]</scope>
    <source>
        <strain evidence="4 5">B196</strain>
    </source>
</reference>
<evidence type="ECO:0000256" key="2">
    <source>
        <dbReference type="ARBA" id="ARBA00022736"/>
    </source>
</evidence>
<dbReference type="GO" id="GO:0009052">
    <property type="term" value="P:pentose-phosphate shunt, non-oxidative branch"/>
    <property type="evidence" value="ECO:0007669"/>
    <property type="project" value="TreeGrafter"/>
</dbReference>
<dbReference type="NCBIfam" id="TIGR00689">
    <property type="entry name" value="rpiB_lacA_lacB"/>
    <property type="match status" value="1"/>
</dbReference>
<dbReference type="Pfam" id="PF02502">
    <property type="entry name" value="LacAB_rpiB"/>
    <property type="match status" value="1"/>
</dbReference>
<protein>
    <submittedName>
        <fullName evidence="4">Putative galactose-6-phosphate isomerase subunit LacA</fullName>
    </submittedName>
</protein>
<keyword evidence="5" id="KW-1185">Reference proteome</keyword>
<dbReference type="PANTHER" id="PTHR30345">
    <property type="entry name" value="RIBOSE-5-PHOSPHATE ISOMERASE B"/>
    <property type="match status" value="1"/>
</dbReference>
<dbReference type="KEGG" id="sib:SIR_0443"/>
<keyword evidence="3 4" id="KW-0413">Isomerase</keyword>
<evidence type="ECO:0000313" key="5">
    <source>
        <dbReference type="Proteomes" id="UP000016233"/>
    </source>
</evidence>
<dbReference type="GO" id="GO:0019316">
    <property type="term" value="P:D-allose catabolic process"/>
    <property type="evidence" value="ECO:0007669"/>
    <property type="project" value="TreeGrafter"/>
</dbReference>
<dbReference type="NCBIfam" id="NF006380">
    <property type="entry name" value="PRK08621.1"/>
    <property type="match status" value="1"/>
</dbReference>
<keyword evidence="2" id="KW-0423">Lactose metabolism</keyword>
<name>T1ZED4_STRIT</name>
<dbReference type="eggNOG" id="COG0698">
    <property type="taxonomic scope" value="Bacteria"/>
</dbReference>
<dbReference type="Gene3D" id="3.40.1400.10">
    <property type="entry name" value="Sugar-phosphate isomerase, RpiB/LacA/LacB"/>
    <property type="match status" value="1"/>
</dbReference>
<gene>
    <name evidence="4" type="primary">lacA</name>
    <name evidence="4" type="ORF">SIR_0443</name>
</gene>
<dbReference type="InterPro" id="IPR003500">
    <property type="entry name" value="RpiB_LacA_LacB"/>
</dbReference>
<dbReference type="InterPro" id="IPR036569">
    <property type="entry name" value="RpiB_LacA_LacB_sf"/>
</dbReference>
<comment type="similarity">
    <text evidence="1">Belongs to the LacAB/RpiB family.</text>
</comment>
<dbReference type="EMBL" id="CP003857">
    <property type="protein sequence ID" value="AGU75817.1"/>
    <property type="molecule type" value="Genomic_DNA"/>
</dbReference>
<dbReference type="PIRSF" id="PIRSF005384">
    <property type="entry name" value="RpiB_LacA_B"/>
    <property type="match status" value="1"/>
</dbReference>
<dbReference type="Proteomes" id="UP000016233">
    <property type="component" value="Chromosome"/>
</dbReference>
<dbReference type="GO" id="GO:0005988">
    <property type="term" value="P:lactose metabolic process"/>
    <property type="evidence" value="ECO:0007669"/>
    <property type="project" value="UniProtKB-KW"/>
</dbReference>
<dbReference type="SUPFAM" id="SSF89623">
    <property type="entry name" value="Ribose/Galactose isomerase RpiB/AlsB"/>
    <property type="match status" value="1"/>
</dbReference>